<feature type="non-terminal residue" evidence="4">
    <location>
        <position position="377"/>
    </location>
</feature>
<protein>
    <recommendedName>
        <fullName evidence="6">MADF domain-containing protein</fullName>
    </recommendedName>
</protein>
<evidence type="ECO:0000259" key="3">
    <source>
        <dbReference type="PROSITE" id="PS51029"/>
    </source>
</evidence>
<evidence type="ECO:0008006" key="6">
    <source>
        <dbReference type="Google" id="ProtNLM"/>
    </source>
</evidence>
<dbReference type="Pfam" id="PF10545">
    <property type="entry name" value="MADF_DNA_bdg"/>
    <property type="match status" value="1"/>
</dbReference>
<name>A0A6H5HNQ2_9HEMI</name>
<dbReference type="InterPro" id="IPR006578">
    <property type="entry name" value="MADF-dom"/>
</dbReference>
<keyword evidence="5" id="KW-1185">Reference proteome</keyword>
<feature type="domain" description="MADF" evidence="3">
    <location>
        <begin position="121"/>
        <end position="205"/>
    </location>
</feature>
<dbReference type="PROSITE" id="PS51029">
    <property type="entry name" value="MADF"/>
    <property type="match status" value="1"/>
</dbReference>
<dbReference type="AlphaFoldDB" id="A0A6H5HNQ2"/>
<evidence type="ECO:0000313" key="5">
    <source>
        <dbReference type="Proteomes" id="UP000479000"/>
    </source>
</evidence>
<dbReference type="SMART" id="SM00595">
    <property type="entry name" value="MADF"/>
    <property type="match status" value="1"/>
</dbReference>
<evidence type="ECO:0000256" key="1">
    <source>
        <dbReference type="SAM" id="MobiDB-lite"/>
    </source>
</evidence>
<reference evidence="4 5" key="1">
    <citation type="submission" date="2020-02" db="EMBL/GenBank/DDBJ databases">
        <authorList>
            <person name="Ferguson B K."/>
        </authorList>
    </citation>
    <scope>NUCLEOTIDE SEQUENCE [LARGE SCALE GENOMIC DNA]</scope>
</reference>
<dbReference type="PROSITE" id="PS50090">
    <property type="entry name" value="MYB_LIKE"/>
    <property type="match status" value="1"/>
</dbReference>
<dbReference type="PANTHER" id="PTHR21505:SF12">
    <property type="entry name" value="MADF DOMAIN-CONTAINING PROTEIN-RELATED"/>
    <property type="match status" value="1"/>
</dbReference>
<dbReference type="PANTHER" id="PTHR21505">
    <property type="entry name" value="MADF DOMAIN-CONTAINING PROTEIN-RELATED"/>
    <property type="match status" value="1"/>
</dbReference>
<organism evidence="4 5">
    <name type="scientific">Nesidiocoris tenuis</name>
    <dbReference type="NCBI Taxonomy" id="355587"/>
    <lineage>
        <taxon>Eukaryota</taxon>
        <taxon>Metazoa</taxon>
        <taxon>Ecdysozoa</taxon>
        <taxon>Arthropoda</taxon>
        <taxon>Hexapoda</taxon>
        <taxon>Insecta</taxon>
        <taxon>Pterygota</taxon>
        <taxon>Neoptera</taxon>
        <taxon>Paraneoptera</taxon>
        <taxon>Hemiptera</taxon>
        <taxon>Heteroptera</taxon>
        <taxon>Panheteroptera</taxon>
        <taxon>Cimicomorpha</taxon>
        <taxon>Miridae</taxon>
        <taxon>Dicyphina</taxon>
        <taxon>Nesidiocoris</taxon>
    </lineage>
</organism>
<dbReference type="Proteomes" id="UP000479000">
    <property type="component" value="Unassembled WGS sequence"/>
</dbReference>
<feature type="compositionally biased region" description="Polar residues" evidence="1">
    <location>
        <begin position="226"/>
        <end position="242"/>
    </location>
</feature>
<feature type="domain" description="Myb-like" evidence="2">
    <location>
        <begin position="114"/>
        <end position="172"/>
    </location>
</feature>
<evidence type="ECO:0000259" key="2">
    <source>
        <dbReference type="PROSITE" id="PS50090"/>
    </source>
</evidence>
<dbReference type="EMBL" id="CADCXU010029836">
    <property type="protein sequence ID" value="CAB0015995.1"/>
    <property type="molecule type" value="Genomic_DNA"/>
</dbReference>
<sequence>MIKLSLPNFTGDPKIVSIVREEWTSSNELRRVFVDRAGGATRTVRGGHLQTDAHGRESRAADTNTRPAEWGTLAAQCALQCRSSRAREQYVRSEGFWDCAIIRRKLTYLSEMDWSEDEISTLLVLYKKNDVLWNPANPNYFRREVKIEAWQNLAAQLNRSEEECRRKMSSLLSSYRRERGREKRANKKGGGYDDDELNGLDEDDEPFELYPIQTIEEGSGSEDESNTTSSRPTIQMVETNLQPAPKRARVEKSEENDEQLSRGESLLASAADLMKSTATALSRNRDTCEVKTFCDFLAAKMLTYSKKTSRSVQHAVFDVLVQADRGTFECDKLIERWTEPESVHEITKHVSLSTIPLCDVSEAVLQQHQNMSTIAAT</sequence>
<feature type="region of interest" description="Disordered" evidence="1">
    <location>
        <begin position="175"/>
        <end position="261"/>
    </location>
</feature>
<evidence type="ECO:0000313" key="4">
    <source>
        <dbReference type="EMBL" id="CAB0015995.1"/>
    </source>
</evidence>
<accession>A0A6H5HNQ2</accession>
<dbReference type="InterPro" id="IPR001005">
    <property type="entry name" value="SANT/Myb"/>
</dbReference>
<feature type="compositionally biased region" description="Acidic residues" evidence="1">
    <location>
        <begin position="192"/>
        <end position="207"/>
    </location>
</feature>
<dbReference type="OrthoDB" id="7408914at2759"/>
<gene>
    <name evidence="4" type="ORF">NTEN_LOCUS20326</name>
</gene>
<proteinExistence type="predicted"/>